<dbReference type="EMBL" id="HACG01018265">
    <property type="protein sequence ID" value="CEK65130.1"/>
    <property type="molecule type" value="Transcribed_RNA"/>
</dbReference>
<accession>A0A0B6ZBK5</accession>
<dbReference type="AlphaFoldDB" id="A0A0B6ZBK5"/>
<proteinExistence type="predicted"/>
<sequence length="57" mass="6676">MMCYWSTKYDEIAWSKSINKKDTWSYQLKTEQSHTSACIHYDSHDGSSNRNLVATLD</sequence>
<reference evidence="1" key="1">
    <citation type="submission" date="2014-12" db="EMBL/GenBank/DDBJ databases">
        <title>Insight into the proteome of Arion vulgaris.</title>
        <authorList>
            <person name="Aradska J."/>
            <person name="Bulat T."/>
            <person name="Smidak R."/>
            <person name="Sarate P."/>
            <person name="Gangsoo J."/>
            <person name="Sialana F."/>
            <person name="Bilban M."/>
            <person name="Lubec G."/>
        </authorList>
    </citation>
    <scope>NUCLEOTIDE SEQUENCE</scope>
    <source>
        <tissue evidence="1">Skin</tissue>
    </source>
</reference>
<evidence type="ECO:0000313" key="1">
    <source>
        <dbReference type="EMBL" id="CEK65130.1"/>
    </source>
</evidence>
<protein>
    <submittedName>
        <fullName evidence="1">Uncharacterized protein</fullName>
    </submittedName>
</protein>
<organism evidence="1">
    <name type="scientific">Arion vulgaris</name>
    <dbReference type="NCBI Taxonomy" id="1028688"/>
    <lineage>
        <taxon>Eukaryota</taxon>
        <taxon>Metazoa</taxon>
        <taxon>Spiralia</taxon>
        <taxon>Lophotrochozoa</taxon>
        <taxon>Mollusca</taxon>
        <taxon>Gastropoda</taxon>
        <taxon>Heterobranchia</taxon>
        <taxon>Euthyneura</taxon>
        <taxon>Panpulmonata</taxon>
        <taxon>Eupulmonata</taxon>
        <taxon>Stylommatophora</taxon>
        <taxon>Helicina</taxon>
        <taxon>Arionoidea</taxon>
        <taxon>Arionidae</taxon>
        <taxon>Arion</taxon>
    </lineage>
</organism>
<name>A0A0B6ZBK5_9EUPU</name>
<gene>
    <name evidence="1" type="primary">ORF54010</name>
</gene>